<dbReference type="PANTHER" id="PTHR46797">
    <property type="entry name" value="HTH-TYPE TRANSCRIPTIONAL REGULATOR"/>
    <property type="match status" value="1"/>
</dbReference>
<evidence type="ECO:0000259" key="2">
    <source>
        <dbReference type="PROSITE" id="PS50943"/>
    </source>
</evidence>
<evidence type="ECO:0000313" key="4">
    <source>
        <dbReference type="Proteomes" id="UP000320888"/>
    </source>
</evidence>
<dbReference type="GO" id="GO:0003700">
    <property type="term" value="F:DNA-binding transcription factor activity"/>
    <property type="evidence" value="ECO:0007669"/>
    <property type="project" value="TreeGrafter"/>
</dbReference>
<dbReference type="SUPFAM" id="SSF50475">
    <property type="entry name" value="FMN-binding split barrel"/>
    <property type="match status" value="1"/>
</dbReference>
<proteinExistence type="predicted"/>
<reference evidence="3 4" key="1">
    <citation type="submission" date="2019-07" db="EMBL/GenBank/DDBJ databases">
        <title>Draft genome for Streptomyces benahoarensis MZ03-48.</title>
        <authorList>
            <person name="Gonzalez-Pimentel J.L."/>
        </authorList>
    </citation>
    <scope>NUCLEOTIDE SEQUENCE [LARGE SCALE GENOMIC DNA]</scope>
    <source>
        <strain evidence="3 4">MZ03-48</strain>
    </source>
</reference>
<accession>A0A553ZR29</accession>
<dbReference type="Proteomes" id="UP000320888">
    <property type="component" value="Unassembled WGS sequence"/>
</dbReference>
<dbReference type="InterPro" id="IPR050807">
    <property type="entry name" value="TransReg_Diox_bact_type"/>
</dbReference>
<dbReference type="GO" id="GO:0005829">
    <property type="term" value="C:cytosol"/>
    <property type="evidence" value="ECO:0007669"/>
    <property type="project" value="TreeGrafter"/>
</dbReference>
<dbReference type="InterPro" id="IPR024747">
    <property type="entry name" value="Pyridox_Oxase-rel"/>
</dbReference>
<dbReference type="Gene3D" id="1.10.260.40">
    <property type="entry name" value="lambda repressor-like DNA-binding domains"/>
    <property type="match status" value="1"/>
</dbReference>
<dbReference type="InterPro" id="IPR012349">
    <property type="entry name" value="Split_barrel_FMN-bd"/>
</dbReference>
<name>A0A553ZR29_9ACTN</name>
<sequence length="232" mass="24801">MSTAAHRHHMTDLGRRIEARRARLGLSQEEVATRAGATPGYVADLEERVCTPRVEFLVRIANALETTVQDLTGYTADLPVGGSAAGGHARMVEIDETGCWELLDDHGIGRVAVTGRNGTEIFPVNYRVVEGEIAFLTAADSPLAQAAGSGAEIAFEEDRLDEAFSQGWSVLLVGAVRTGRDRAATEKLRDAAHSAPWAGGGQDQLVMLAPHRVTGRRVLVEGAPGTPTRREP</sequence>
<evidence type="ECO:0000313" key="3">
    <source>
        <dbReference type="EMBL" id="TSB43756.1"/>
    </source>
</evidence>
<dbReference type="OrthoDB" id="7062584at2"/>
<evidence type="ECO:0000256" key="1">
    <source>
        <dbReference type="ARBA" id="ARBA00023125"/>
    </source>
</evidence>
<dbReference type="RefSeq" id="WP_143940285.1">
    <property type="nucleotide sequence ID" value="NZ_VKLS01000013.1"/>
</dbReference>
<protein>
    <submittedName>
        <fullName evidence="3">Helix-turn-helix domain-containing protein</fullName>
    </submittedName>
</protein>
<dbReference type="Gene3D" id="2.30.110.10">
    <property type="entry name" value="Electron Transport, Fmn-binding Protein, Chain A"/>
    <property type="match status" value="1"/>
</dbReference>
<dbReference type="InterPro" id="IPR010982">
    <property type="entry name" value="Lambda_DNA-bd_dom_sf"/>
</dbReference>
<dbReference type="InterPro" id="IPR001387">
    <property type="entry name" value="Cro/C1-type_HTH"/>
</dbReference>
<dbReference type="PROSITE" id="PS50943">
    <property type="entry name" value="HTH_CROC1"/>
    <property type="match status" value="1"/>
</dbReference>
<dbReference type="SUPFAM" id="SSF47413">
    <property type="entry name" value="lambda repressor-like DNA-binding domains"/>
    <property type="match status" value="1"/>
</dbReference>
<keyword evidence="1" id="KW-0238">DNA-binding</keyword>
<gene>
    <name evidence="3" type="ORF">FNZ23_02730</name>
</gene>
<feature type="domain" description="HTH cro/C1-type" evidence="2">
    <location>
        <begin position="17"/>
        <end position="71"/>
    </location>
</feature>
<dbReference type="Pfam" id="PF13560">
    <property type="entry name" value="HTH_31"/>
    <property type="match status" value="1"/>
</dbReference>
<dbReference type="SMART" id="SM00530">
    <property type="entry name" value="HTH_XRE"/>
    <property type="match status" value="1"/>
</dbReference>
<dbReference type="EMBL" id="VKLS01000013">
    <property type="protein sequence ID" value="TSB43756.1"/>
    <property type="molecule type" value="Genomic_DNA"/>
</dbReference>
<dbReference type="Pfam" id="PF12900">
    <property type="entry name" value="Pyridox_ox_2"/>
    <property type="match status" value="1"/>
</dbReference>
<comment type="caution">
    <text evidence="3">The sequence shown here is derived from an EMBL/GenBank/DDBJ whole genome shotgun (WGS) entry which is preliminary data.</text>
</comment>
<dbReference type="CDD" id="cd00093">
    <property type="entry name" value="HTH_XRE"/>
    <property type="match status" value="1"/>
</dbReference>
<organism evidence="3 4">
    <name type="scientific">Streptomyces benahoarensis</name>
    <dbReference type="NCBI Taxonomy" id="2595054"/>
    <lineage>
        <taxon>Bacteria</taxon>
        <taxon>Bacillati</taxon>
        <taxon>Actinomycetota</taxon>
        <taxon>Actinomycetes</taxon>
        <taxon>Kitasatosporales</taxon>
        <taxon>Streptomycetaceae</taxon>
        <taxon>Streptomyces</taxon>
    </lineage>
</organism>
<dbReference type="PANTHER" id="PTHR46797:SF1">
    <property type="entry name" value="METHYLPHOSPHONATE SYNTHASE"/>
    <property type="match status" value="1"/>
</dbReference>
<dbReference type="AlphaFoldDB" id="A0A553ZR29"/>
<dbReference type="GO" id="GO:0003677">
    <property type="term" value="F:DNA binding"/>
    <property type="evidence" value="ECO:0007669"/>
    <property type="project" value="UniProtKB-KW"/>
</dbReference>
<keyword evidence="4" id="KW-1185">Reference proteome</keyword>